<comment type="subcellular location">
    <subcellularLocation>
        <location evidence="1">Cell membrane</location>
        <topology evidence="1">Multi-pass membrane protein</topology>
    </subcellularLocation>
</comment>
<feature type="transmembrane region" description="Helical" evidence="15">
    <location>
        <begin position="363"/>
        <end position="387"/>
    </location>
</feature>
<evidence type="ECO:0000256" key="9">
    <source>
        <dbReference type="ARBA" id="ARBA00022982"/>
    </source>
</evidence>
<dbReference type="InterPro" id="IPR000883">
    <property type="entry name" value="Cyt_C_Oxase_1"/>
</dbReference>
<dbReference type="GO" id="GO:0020037">
    <property type="term" value="F:heme binding"/>
    <property type="evidence" value="ECO:0007669"/>
    <property type="project" value="InterPro"/>
</dbReference>
<dbReference type="STRING" id="1120923.SAMN02746095_03788"/>
<evidence type="ECO:0000313" key="18">
    <source>
        <dbReference type="Proteomes" id="UP000032668"/>
    </source>
</evidence>
<dbReference type="GO" id="GO:0009486">
    <property type="term" value="F:cytochrome bo3 ubiquinol oxidase activity"/>
    <property type="evidence" value="ECO:0007669"/>
    <property type="project" value="TreeGrafter"/>
</dbReference>
<feature type="transmembrane region" description="Helical" evidence="15">
    <location>
        <begin position="470"/>
        <end position="494"/>
    </location>
</feature>
<dbReference type="RefSeq" id="WP_048879569.1">
    <property type="nucleotide sequence ID" value="NZ_BANC01000081.1"/>
</dbReference>
<dbReference type="PRINTS" id="PR01165">
    <property type="entry name" value="CYCOXIDASEI"/>
</dbReference>
<feature type="transmembrane region" description="Helical" evidence="15">
    <location>
        <begin position="629"/>
        <end position="648"/>
    </location>
</feature>
<proteinExistence type="inferred from homology"/>
<keyword evidence="8" id="KW-0479">Metal-binding</keyword>
<keyword evidence="18" id="KW-1185">Reference proteome</keyword>
<dbReference type="GO" id="GO:0022904">
    <property type="term" value="P:respiratory electron transport chain"/>
    <property type="evidence" value="ECO:0007669"/>
    <property type="project" value="TreeGrafter"/>
</dbReference>
<dbReference type="PANTHER" id="PTHR10422">
    <property type="entry name" value="CYTOCHROME C OXIDASE SUBUNIT 1"/>
    <property type="match status" value="1"/>
</dbReference>
<evidence type="ECO:0000256" key="3">
    <source>
        <dbReference type="ARBA" id="ARBA00022448"/>
    </source>
</evidence>
<evidence type="ECO:0000313" key="17">
    <source>
        <dbReference type="EMBL" id="GAN81178.1"/>
    </source>
</evidence>
<evidence type="ECO:0000256" key="5">
    <source>
        <dbReference type="ARBA" id="ARBA00022617"/>
    </source>
</evidence>
<feature type="transmembrane region" description="Helical" evidence="15">
    <location>
        <begin position="162"/>
        <end position="188"/>
    </location>
</feature>
<dbReference type="InterPro" id="IPR023616">
    <property type="entry name" value="Cyt_c_oxase-like_su1_dom"/>
</dbReference>
<dbReference type="Pfam" id="PF00115">
    <property type="entry name" value="COX1"/>
    <property type="match status" value="1"/>
</dbReference>
<dbReference type="GO" id="GO:0009060">
    <property type="term" value="P:aerobic respiration"/>
    <property type="evidence" value="ECO:0007669"/>
    <property type="project" value="InterPro"/>
</dbReference>
<evidence type="ECO:0000256" key="4">
    <source>
        <dbReference type="ARBA" id="ARBA00022475"/>
    </source>
</evidence>
<dbReference type="GO" id="GO:0046872">
    <property type="term" value="F:metal ion binding"/>
    <property type="evidence" value="ECO:0007669"/>
    <property type="project" value="UniProtKB-KW"/>
</dbReference>
<evidence type="ECO:0000259" key="16">
    <source>
        <dbReference type="PROSITE" id="PS50855"/>
    </source>
</evidence>
<evidence type="ECO:0000256" key="10">
    <source>
        <dbReference type="ARBA" id="ARBA00022989"/>
    </source>
</evidence>
<keyword evidence="9 14" id="KW-0249">Electron transport</keyword>
<dbReference type="GO" id="GO:0004129">
    <property type="term" value="F:cytochrome-c oxidase activity"/>
    <property type="evidence" value="ECO:0007669"/>
    <property type="project" value="InterPro"/>
</dbReference>
<feature type="transmembrane region" description="Helical" evidence="15">
    <location>
        <begin position="291"/>
        <end position="317"/>
    </location>
</feature>
<evidence type="ECO:0000256" key="7">
    <source>
        <dbReference type="ARBA" id="ARBA00022692"/>
    </source>
</evidence>
<sequence length="691" mass="76774">MHLQFPGPWSPLLGRLTLNAIPYTNPILQGTFVGAAVIALLVVGSVLYFKKVGYFWREWLTSVDHKKIGVMYIVIGLVMLFRGFVDGLMMRTQQVMANGPHASGVLGSMHGFLPPYHFDQVYSAHGTIMILFAATPILTGFQNIVVPLQIGARDMAFPYMNALSLWLTTAGAVLVMISLFVGDFSAAGWVGLIPLTELPYSPGVGVDYWMWAIQISSIGTTLNAINMIVTIVKMRAPGMTWFRLPIFSWTTLSTNIIGLTAFPVLGVALALLGADRYLGTHFFTAGMGGNLMLYTNLFWIWGHPEVYFLILPVFGILSEVVPTFCEKPLFGYVTMVAATFAIAGVSWLVWLHHFFTMGAGPDINGFFSIATMLVGIPTGVKVFNWAFTMYRARITYTVPMMWAMFGLFLLLAGGLTGMMLAIPAVNYTVHDSVFVIAHFHCMVLLVVAAAFAGVTYWFPKLFGFKLSEAWGKVFFWLFSSGTVVVFAAMFALGFQGETRRLDWTYNTAWMPMLLVEEFGMLLYCLSLAAFAIMLVVSIRDRAKNRAGADPWGTSRTLEWLTPSPVPFYNFAMTPQVNTRDELAWRRKHGLENAKPDHYEAIHMPSNSGLPVIIGGLSAVWGFAMIWRIWWLAAISILAIIVCVIIRSFDKNEGYHLQPGEIEAMERDLATGMITSEQPDRSHNNAIHAEAH</sequence>
<dbReference type="EMBL" id="BANC01000081">
    <property type="protein sequence ID" value="GAN81178.1"/>
    <property type="molecule type" value="Genomic_DNA"/>
</dbReference>
<feature type="transmembrane region" description="Helical" evidence="15">
    <location>
        <begin position="244"/>
        <end position="271"/>
    </location>
</feature>
<evidence type="ECO:0000256" key="8">
    <source>
        <dbReference type="ARBA" id="ARBA00022723"/>
    </source>
</evidence>
<keyword evidence="3 14" id="KW-0813">Transport</keyword>
<organism evidence="17 18">
    <name type="scientific">Acidocella aminolytica 101 = DSM 11237</name>
    <dbReference type="NCBI Taxonomy" id="1120923"/>
    <lineage>
        <taxon>Bacteria</taxon>
        <taxon>Pseudomonadati</taxon>
        <taxon>Pseudomonadota</taxon>
        <taxon>Alphaproteobacteria</taxon>
        <taxon>Acetobacterales</taxon>
        <taxon>Acidocellaceae</taxon>
        <taxon>Acidocella</taxon>
    </lineage>
</organism>
<name>A0A0D6PIY8_9PROT</name>
<keyword evidence="6 14" id="KW-0679">Respiratory chain</keyword>
<dbReference type="OrthoDB" id="9803294at2"/>
<gene>
    <name evidence="17" type="ORF">Aam_083_005</name>
</gene>
<protein>
    <submittedName>
        <fullName evidence="17">Cytochrome oxidase/cytochrome c oxidase subunit I</fullName>
    </submittedName>
</protein>
<evidence type="ECO:0000256" key="6">
    <source>
        <dbReference type="ARBA" id="ARBA00022660"/>
    </source>
</evidence>
<evidence type="ECO:0000256" key="12">
    <source>
        <dbReference type="ARBA" id="ARBA00023008"/>
    </source>
</evidence>
<keyword evidence="10 15" id="KW-1133">Transmembrane helix</keyword>
<keyword evidence="12" id="KW-0186">Copper</keyword>
<keyword evidence="4" id="KW-1003">Cell membrane</keyword>
<dbReference type="PANTHER" id="PTHR10422:SF35">
    <property type="entry name" value="CYTOCHROME BO(3) UBIQUINOL OXIDASE SUBUNIT 1"/>
    <property type="match status" value="1"/>
</dbReference>
<evidence type="ECO:0000256" key="14">
    <source>
        <dbReference type="RuleBase" id="RU000370"/>
    </source>
</evidence>
<dbReference type="InterPro" id="IPR023615">
    <property type="entry name" value="Cyt_c_Oxase_su1_BS"/>
</dbReference>
<dbReference type="GO" id="GO:0005886">
    <property type="term" value="C:plasma membrane"/>
    <property type="evidence" value="ECO:0007669"/>
    <property type="project" value="UniProtKB-SubCell"/>
</dbReference>
<dbReference type="AlphaFoldDB" id="A0A0D6PIY8"/>
<dbReference type="InterPro" id="IPR036927">
    <property type="entry name" value="Cyt_c_oxase-like_su1_sf"/>
</dbReference>
<keyword evidence="7 14" id="KW-0812">Transmembrane</keyword>
<evidence type="ECO:0000256" key="13">
    <source>
        <dbReference type="ARBA" id="ARBA00023136"/>
    </source>
</evidence>
<dbReference type="Gene3D" id="1.20.210.10">
    <property type="entry name" value="Cytochrome c oxidase-like, subunit I domain"/>
    <property type="match status" value="1"/>
</dbReference>
<evidence type="ECO:0000256" key="11">
    <source>
        <dbReference type="ARBA" id="ARBA00023004"/>
    </source>
</evidence>
<feature type="transmembrane region" description="Helical" evidence="15">
    <location>
        <begin position="607"/>
        <end position="623"/>
    </location>
</feature>
<feature type="transmembrane region" description="Helical" evidence="15">
    <location>
        <begin position="122"/>
        <end position="141"/>
    </location>
</feature>
<feature type="transmembrane region" description="Helical" evidence="15">
    <location>
        <begin position="27"/>
        <end position="49"/>
    </location>
</feature>
<dbReference type="Proteomes" id="UP000032668">
    <property type="component" value="Unassembled WGS sequence"/>
</dbReference>
<evidence type="ECO:0000256" key="2">
    <source>
        <dbReference type="ARBA" id="ARBA00009578"/>
    </source>
</evidence>
<dbReference type="PROSITE" id="PS00077">
    <property type="entry name" value="COX1_CUB"/>
    <property type="match status" value="1"/>
</dbReference>
<feature type="transmembrane region" description="Helical" evidence="15">
    <location>
        <begin position="399"/>
        <end position="422"/>
    </location>
</feature>
<evidence type="ECO:0000256" key="1">
    <source>
        <dbReference type="ARBA" id="ARBA00004651"/>
    </source>
</evidence>
<keyword evidence="13 15" id="KW-0472">Membrane</keyword>
<feature type="domain" description="Cytochrome oxidase subunit I profile" evidence="16">
    <location>
        <begin position="50"/>
        <end position="577"/>
    </location>
</feature>
<feature type="transmembrane region" description="Helical" evidence="15">
    <location>
        <begin position="70"/>
        <end position="90"/>
    </location>
</feature>
<dbReference type="PROSITE" id="PS50855">
    <property type="entry name" value="COX1"/>
    <property type="match status" value="1"/>
</dbReference>
<keyword evidence="5 14" id="KW-0349">Heme</keyword>
<dbReference type="SUPFAM" id="SSF81442">
    <property type="entry name" value="Cytochrome c oxidase subunit I-like"/>
    <property type="match status" value="1"/>
</dbReference>
<feature type="transmembrane region" description="Helical" evidence="15">
    <location>
        <begin position="329"/>
        <end position="351"/>
    </location>
</feature>
<feature type="transmembrane region" description="Helical" evidence="15">
    <location>
        <begin position="518"/>
        <end position="536"/>
    </location>
</feature>
<evidence type="ECO:0000256" key="15">
    <source>
        <dbReference type="SAM" id="Phobius"/>
    </source>
</evidence>
<dbReference type="GO" id="GO:0015990">
    <property type="term" value="P:electron transport coupled proton transport"/>
    <property type="evidence" value="ECO:0007669"/>
    <property type="project" value="TreeGrafter"/>
</dbReference>
<keyword evidence="11" id="KW-0408">Iron</keyword>
<feature type="transmembrane region" description="Helical" evidence="15">
    <location>
        <begin position="434"/>
        <end position="458"/>
    </location>
</feature>
<comment type="caution">
    <text evidence="17">The sequence shown here is derived from an EMBL/GenBank/DDBJ whole genome shotgun (WGS) entry which is preliminary data.</text>
</comment>
<feature type="transmembrane region" description="Helical" evidence="15">
    <location>
        <begin position="208"/>
        <end position="232"/>
    </location>
</feature>
<comment type="similarity">
    <text evidence="2 14">Belongs to the heme-copper respiratory oxidase family.</text>
</comment>
<reference evidence="17 18" key="1">
    <citation type="submission" date="2012-11" db="EMBL/GenBank/DDBJ databases">
        <title>Whole genome sequence of Acidocella aminolytica 101 = DSM 11237.</title>
        <authorList>
            <person name="Azuma Y."/>
            <person name="Higashiura N."/>
            <person name="Hirakawa H."/>
            <person name="Matsushita K."/>
        </authorList>
    </citation>
    <scope>NUCLEOTIDE SEQUENCE [LARGE SCALE GENOMIC DNA]</scope>
    <source>
        <strain evidence="18">101 / DSM 11237</strain>
    </source>
</reference>
<accession>A0A0D6PIY8</accession>